<keyword evidence="9" id="KW-0007">Acetylation</keyword>
<keyword evidence="12 17" id="KW-0030">Aminoacyl-tRNA synthetase</keyword>
<dbReference type="OrthoDB" id="68056at2759"/>
<evidence type="ECO:0000256" key="12">
    <source>
        <dbReference type="ARBA" id="ARBA00023146"/>
    </source>
</evidence>
<dbReference type="AlphaFoldDB" id="A0A9L0TIR8"/>
<dbReference type="GO" id="GO:0006420">
    <property type="term" value="P:arginyl-tRNA aminoacylation"/>
    <property type="evidence" value="ECO:0000318"/>
    <property type="project" value="GO_Central"/>
</dbReference>
<evidence type="ECO:0000256" key="8">
    <source>
        <dbReference type="ARBA" id="ARBA00022946"/>
    </source>
</evidence>
<dbReference type="Gene3D" id="1.10.730.10">
    <property type="entry name" value="Isoleucyl-tRNA Synthetase, Domain 1"/>
    <property type="match status" value="1"/>
</dbReference>
<reference evidence="19" key="3">
    <citation type="submission" date="2025-09" db="UniProtKB">
        <authorList>
            <consortium name="Ensembl"/>
        </authorList>
    </citation>
    <scope>IDENTIFICATION</scope>
    <source>
        <strain evidence="19">Thoroughbred</strain>
    </source>
</reference>
<evidence type="ECO:0000256" key="10">
    <source>
        <dbReference type="ARBA" id="ARBA00023128"/>
    </source>
</evidence>
<keyword evidence="8" id="KW-0809">Transit peptide</keyword>
<evidence type="ECO:0000256" key="1">
    <source>
        <dbReference type="ARBA" id="ARBA00004325"/>
    </source>
</evidence>
<dbReference type="FunFam" id="3.40.50.620:FF:000058">
    <property type="entry name" value="Mitochondrial arginyl-tRNA synthetase"/>
    <property type="match status" value="1"/>
</dbReference>
<evidence type="ECO:0000256" key="16">
    <source>
        <dbReference type="ARBA" id="ARBA00049595"/>
    </source>
</evidence>
<protein>
    <recommendedName>
        <fullName evidence="14">Probable arginine--tRNA ligase, mitochondrial</fullName>
        <ecNumber evidence="3">6.1.1.19</ecNumber>
    </recommendedName>
    <alternativeName>
        <fullName evidence="13">Arginyl-tRNA synthetase</fullName>
    </alternativeName>
</protein>
<dbReference type="SUPFAM" id="SSF47323">
    <property type="entry name" value="Anticodon-binding domain of a subclass of class I aminoacyl-tRNA synthetases"/>
    <property type="match status" value="1"/>
</dbReference>
<evidence type="ECO:0000256" key="17">
    <source>
        <dbReference type="RuleBase" id="RU363038"/>
    </source>
</evidence>
<dbReference type="Pfam" id="PF05746">
    <property type="entry name" value="DALR_1"/>
    <property type="match status" value="1"/>
</dbReference>
<dbReference type="NCBIfam" id="TIGR00456">
    <property type="entry name" value="argS"/>
    <property type="match status" value="1"/>
</dbReference>
<gene>
    <name evidence="19" type="primary">RARS2</name>
</gene>
<dbReference type="SUPFAM" id="SSF52374">
    <property type="entry name" value="Nucleotidylyl transferase"/>
    <property type="match status" value="1"/>
</dbReference>
<evidence type="ECO:0000256" key="6">
    <source>
        <dbReference type="ARBA" id="ARBA00022840"/>
    </source>
</evidence>
<dbReference type="Gene3D" id="3.40.50.620">
    <property type="entry name" value="HUPs"/>
    <property type="match status" value="1"/>
</dbReference>
<dbReference type="KEGG" id="ecb:100070665"/>
<sequence length="578" mass="65465">MACGFRRSIACQLSRVLDLPPENLIKSISAVPISKKEEVADFQLSVDSLLENNNGHSRPDMQVQATRLAEKLKCDTVVSEISTGQGTVNFKINRELLTKTVLQQVIEDGPKYGLKSELFSDLPQKKIVVEFSSPNVAKKFHVGHLRSTIIGNFIANLKEALGHQVTRINYLGDWGMQFGLLGTGFQLFGYEEKLQSNPLQHLFEVYVQVNKEAADDKSVAKSAREFFQRLELGDMQALALWQKFRDLSIEEYVRIYKRLGVHFDEYSGESFYREKSQEVLKLLDSKGLLQKTIKGTAVVDLSGNGDPSSICTVMRSDGTSLYATRDLAAAIDRMDKYHFDRMIYVTDKGQKKHFQQVFQLLQIMGYDWAERCQHVPFGVVQGMKTRRGDVTFLEDVLNEIQLRMLQNMASIKTTKELENPQETAERVGLAALIIQDFKGLLLSDYQFSWDRVFQSRGDTGVFLQYTHARLHSLEETFGCGYLNDCNTACLQEPQSVSILQHLLRFDEVLYRSSQDLQPRHIVSYLLTLSHLAAVAHKTLHVKDSPPEVAGARLHLFRAVRSVLANGMKLLGITPVCRM</sequence>
<keyword evidence="7 17" id="KW-0648">Protein biosynthesis</keyword>
<dbReference type="CTD" id="57038"/>
<dbReference type="SMART" id="SM00836">
    <property type="entry name" value="DALR_1"/>
    <property type="match status" value="1"/>
</dbReference>
<keyword evidence="4 17" id="KW-0436">Ligase</keyword>
<evidence type="ECO:0000256" key="2">
    <source>
        <dbReference type="ARBA" id="ARBA00005594"/>
    </source>
</evidence>
<dbReference type="InterPro" id="IPR009080">
    <property type="entry name" value="tRNAsynth_Ia_anticodon-bd"/>
</dbReference>
<keyword evidence="5 17" id="KW-0547">Nucleotide-binding</keyword>
<keyword evidence="11" id="KW-0472">Membrane</keyword>
<dbReference type="PANTHER" id="PTHR11956:SF11">
    <property type="entry name" value="ARGININE--TRNA LIGASE, MITOCHONDRIAL-RELATED"/>
    <property type="match status" value="1"/>
</dbReference>
<evidence type="ECO:0000256" key="9">
    <source>
        <dbReference type="ARBA" id="ARBA00022990"/>
    </source>
</evidence>
<dbReference type="PRINTS" id="PR01038">
    <property type="entry name" value="TRNASYNTHARG"/>
</dbReference>
<evidence type="ECO:0000259" key="18">
    <source>
        <dbReference type="SMART" id="SM00836"/>
    </source>
</evidence>
<accession>A0A9L0TIR8</accession>
<dbReference type="Pfam" id="PF00750">
    <property type="entry name" value="tRNA-synt_1d"/>
    <property type="match status" value="1"/>
</dbReference>
<evidence type="ECO:0000256" key="11">
    <source>
        <dbReference type="ARBA" id="ARBA00023136"/>
    </source>
</evidence>
<dbReference type="FunFam" id="3.30.1360.70:FF:000004">
    <property type="entry name" value="Probable arginine--tRNA ligase, mitochondrial"/>
    <property type="match status" value="1"/>
</dbReference>
<proteinExistence type="inferred from homology"/>
<reference evidence="19" key="2">
    <citation type="submission" date="2025-08" db="UniProtKB">
        <authorList>
            <consortium name="Ensembl"/>
        </authorList>
    </citation>
    <scope>IDENTIFICATION</scope>
    <source>
        <strain evidence="19">Thoroughbred</strain>
    </source>
</reference>
<organism evidence="19 20">
    <name type="scientific">Equus caballus</name>
    <name type="common">Horse</name>
    <dbReference type="NCBI Taxonomy" id="9796"/>
    <lineage>
        <taxon>Eukaryota</taxon>
        <taxon>Metazoa</taxon>
        <taxon>Chordata</taxon>
        <taxon>Craniata</taxon>
        <taxon>Vertebrata</taxon>
        <taxon>Euteleostomi</taxon>
        <taxon>Mammalia</taxon>
        <taxon>Eutheria</taxon>
        <taxon>Laurasiatheria</taxon>
        <taxon>Perissodactyla</taxon>
        <taxon>Equidae</taxon>
        <taxon>Equus</taxon>
    </lineage>
</organism>
<keyword evidence="20" id="KW-1185">Reference proteome</keyword>
<dbReference type="GO" id="GO:0032543">
    <property type="term" value="P:mitochondrial translation"/>
    <property type="evidence" value="ECO:0000318"/>
    <property type="project" value="GO_Central"/>
</dbReference>
<evidence type="ECO:0000256" key="14">
    <source>
        <dbReference type="ARBA" id="ARBA00039495"/>
    </source>
</evidence>
<name>A0A9L0TIR8_HORSE</name>
<feature type="domain" description="DALR anticodon binding" evidence="18">
    <location>
        <begin position="463"/>
        <end position="578"/>
    </location>
</feature>
<dbReference type="InterPro" id="IPR008909">
    <property type="entry name" value="DALR_anticod-bd"/>
</dbReference>
<dbReference type="Gene3D" id="3.30.1360.70">
    <property type="entry name" value="Arginyl tRNA synthetase N-terminal domain"/>
    <property type="match status" value="1"/>
</dbReference>
<dbReference type="InterPro" id="IPR035684">
    <property type="entry name" value="ArgRS_core"/>
</dbReference>
<dbReference type="GeneID" id="100070665"/>
<evidence type="ECO:0000256" key="15">
    <source>
        <dbReference type="ARBA" id="ARBA00049339"/>
    </source>
</evidence>
<keyword evidence="10" id="KW-0496">Mitochondrion</keyword>
<dbReference type="EC" id="6.1.1.19" evidence="3"/>
<dbReference type="FunFam" id="1.10.730.10:FF:000006">
    <property type="entry name" value="Arginyl-tRNA synthetase 2, mitochondrial"/>
    <property type="match status" value="1"/>
</dbReference>
<dbReference type="InterPro" id="IPR036695">
    <property type="entry name" value="Arg-tRNA-synth_N_sf"/>
</dbReference>
<evidence type="ECO:0000256" key="3">
    <source>
        <dbReference type="ARBA" id="ARBA00012837"/>
    </source>
</evidence>
<dbReference type="InterPro" id="IPR001278">
    <property type="entry name" value="Arg-tRNA-ligase"/>
</dbReference>
<comment type="function">
    <text evidence="16">Catalyzes the attachment of arginine to tRNA(Arg) in a two-step reaction: arginine is first activated by ATP to form Arg-AMP and then transferred to the acceptor end of tRNA(Arg).</text>
</comment>
<dbReference type="GO" id="GO:0004814">
    <property type="term" value="F:arginine-tRNA ligase activity"/>
    <property type="evidence" value="ECO:0000318"/>
    <property type="project" value="GO_Central"/>
</dbReference>
<comment type="similarity">
    <text evidence="2 17">Belongs to the class-I aminoacyl-tRNA synthetase family.</text>
</comment>
<dbReference type="PANTHER" id="PTHR11956">
    <property type="entry name" value="ARGINYL-TRNA SYNTHETASE"/>
    <property type="match status" value="1"/>
</dbReference>
<evidence type="ECO:0000313" key="19">
    <source>
        <dbReference type="Ensembl" id="ENSECAP00000086945.1"/>
    </source>
</evidence>
<dbReference type="InterPro" id="IPR014729">
    <property type="entry name" value="Rossmann-like_a/b/a_fold"/>
</dbReference>
<dbReference type="SUPFAM" id="SSF55190">
    <property type="entry name" value="Arginyl-tRNA synthetase (ArgRS), N-terminal 'additional' domain"/>
    <property type="match status" value="1"/>
</dbReference>
<comment type="subcellular location">
    <subcellularLocation>
        <location evidence="1">Mitochondrion membrane</location>
    </subcellularLocation>
</comment>
<dbReference type="GO" id="GO:0031966">
    <property type="term" value="C:mitochondrial membrane"/>
    <property type="evidence" value="ECO:0007669"/>
    <property type="project" value="UniProtKB-SubCell"/>
</dbReference>
<dbReference type="GO" id="GO:0005524">
    <property type="term" value="F:ATP binding"/>
    <property type="evidence" value="ECO:0007669"/>
    <property type="project" value="UniProtKB-KW"/>
</dbReference>
<dbReference type="Proteomes" id="UP000002281">
    <property type="component" value="Chromosome 10"/>
</dbReference>
<evidence type="ECO:0000256" key="5">
    <source>
        <dbReference type="ARBA" id="ARBA00022741"/>
    </source>
</evidence>
<evidence type="ECO:0000256" key="4">
    <source>
        <dbReference type="ARBA" id="ARBA00022598"/>
    </source>
</evidence>
<evidence type="ECO:0000256" key="7">
    <source>
        <dbReference type="ARBA" id="ARBA00022917"/>
    </source>
</evidence>
<comment type="catalytic activity">
    <reaction evidence="15">
        <text>tRNA(Arg) + L-arginine + ATP = L-arginyl-tRNA(Arg) + AMP + diphosphate</text>
        <dbReference type="Rhea" id="RHEA:20301"/>
        <dbReference type="Rhea" id="RHEA-COMP:9658"/>
        <dbReference type="Rhea" id="RHEA-COMP:9673"/>
        <dbReference type="ChEBI" id="CHEBI:30616"/>
        <dbReference type="ChEBI" id="CHEBI:32682"/>
        <dbReference type="ChEBI" id="CHEBI:33019"/>
        <dbReference type="ChEBI" id="CHEBI:78442"/>
        <dbReference type="ChEBI" id="CHEBI:78513"/>
        <dbReference type="ChEBI" id="CHEBI:456215"/>
        <dbReference type="EC" id="6.1.1.19"/>
    </reaction>
</comment>
<dbReference type="Ensembl" id="ENSECAT00000104094.1">
    <property type="protein sequence ID" value="ENSECAP00000086945.1"/>
    <property type="gene ID" value="ENSECAG00000011589.3"/>
</dbReference>
<dbReference type="GeneTree" id="ENSGT00530000063407"/>
<evidence type="ECO:0000256" key="13">
    <source>
        <dbReference type="ARBA" id="ARBA00033033"/>
    </source>
</evidence>
<evidence type="ECO:0000313" key="20">
    <source>
        <dbReference type="Proteomes" id="UP000002281"/>
    </source>
</evidence>
<dbReference type="PROSITE" id="PS00178">
    <property type="entry name" value="AA_TRNA_LIGASE_I"/>
    <property type="match status" value="1"/>
</dbReference>
<dbReference type="InterPro" id="IPR001412">
    <property type="entry name" value="aa-tRNA-synth_I_CS"/>
</dbReference>
<dbReference type="GO" id="GO:0005739">
    <property type="term" value="C:mitochondrion"/>
    <property type="evidence" value="ECO:0000318"/>
    <property type="project" value="GO_Central"/>
</dbReference>
<dbReference type="CDD" id="cd00671">
    <property type="entry name" value="ArgRS_core"/>
    <property type="match status" value="1"/>
</dbReference>
<keyword evidence="6 17" id="KW-0067">ATP-binding</keyword>
<reference evidence="19 20" key="1">
    <citation type="journal article" date="2009" name="Science">
        <title>Genome sequence, comparative analysis, and population genetics of the domestic horse.</title>
        <authorList>
            <consortium name="Broad Institute Genome Sequencing Platform"/>
            <consortium name="Broad Institute Whole Genome Assembly Team"/>
            <person name="Wade C.M."/>
            <person name="Giulotto E."/>
            <person name="Sigurdsson S."/>
            <person name="Zoli M."/>
            <person name="Gnerre S."/>
            <person name="Imsland F."/>
            <person name="Lear T.L."/>
            <person name="Adelson D.L."/>
            <person name="Bailey E."/>
            <person name="Bellone R.R."/>
            <person name="Bloecker H."/>
            <person name="Distl O."/>
            <person name="Edgar R.C."/>
            <person name="Garber M."/>
            <person name="Leeb T."/>
            <person name="Mauceli E."/>
            <person name="MacLeod J.N."/>
            <person name="Penedo M.C.T."/>
            <person name="Raison J.M."/>
            <person name="Sharpe T."/>
            <person name="Vogel J."/>
            <person name="Andersson L."/>
            <person name="Antczak D.F."/>
            <person name="Biagi T."/>
            <person name="Binns M.M."/>
            <person name="Chowdhary B.P."/>
            <person name="Coleman S.J."/>
            <person name="Della Valle G."/>
            <person name="Fryc S."/>
            <person name="Guerin G."/>
            <person name="Hasegawa T."/>
            <person name="Hill E.W."/>
            <person name="Jurka J."/>
            <person name="Kiialainen A."/>
            <person name="Lindgren G."/>
            <person name="Liu J."/>
            <person name="Magnani E."/>
            <person name="Mickelson J.R."/>
            <person name="Murray J."/>
            <person name="Nergadze S.G."/>
            <person name="Onofrio R."/>
            <person name="Pedroni S."/>
            <person name="Piras M.F."/>
            <person name="Raudsepp T."/>
            <person name="Rocchi M."/>
            <person name="Roeed K.H."/>
            <person name="Ryder O.A."/>
            <person name="Searle S."/>
            <person name="Skow L."/>
            <person name="Swinburne J.E."/>
            <person name="Syvaenen A.C."/>
            <person name="Tozaki T."/>
            <person name="Valberg S.J."/>
            <person name="Vaudin M."/>
            <person name="White J.R."/>
            <person name="Zody M.C."/>
            <person name="Lander E.S."/>
            <person name="Lindblad-Toh K."/>
        </authorList>
    </citation>
    <scope>NUCLEOTIDE SEQUENCE [LARGE SCALE GENOMIC DNA]</scope>
    <source>
        <strain evidence="19 20">Thoroughbred</strain>
    </source>
</reference>